<feature type="domain" description="NAD-dependent epimerase/dehydratase" evidence="1">
    <location>
        <begin position="19"/>
        <end position="257"/>
    </location>
</feature>
<dbReference type="EMBL" id="KJ159186">
    <property type="protein sequence ID" value="AKA59115.1"/>
    <property type="molecule type" value="Genomic_DNA"/>
</dbReference>
<name>A0A1I9KXG1_9ACTN</name>
<accession>A0A1I9KXG1</accession>
<reference evidence="2" key="1">
    <citation type="submission" date="2014-01" db="EMBL/GenBank/DDBJ databases">
        <authorList>
            <person name="Zuccon D."/>
        </authorList>
    </citation>
    <scope>NUCLEOTIDE SEQUENCE</scope>
    <source>
        <strain evidence="2">WAC2288</strain>
    </source>
</reference>
<dbReference type="InterPro" id="IPR050177">
    <property type="entry name" value="Lipid_A_modif_metabolic_enz"/>
</dbReference>
<dbReference type="PANTHER" id="PTHR43245">
    <property type="entry name" value="BIFUNCTIONAL POLYMYXIN RESISTANCE PROTEIN ARNA"/>
    <property type="match status" value="1"/>
</dbReference>
<evidence type="ECO:0000313" key="2">
    <source>
        <dbReference type="EMBL" id="AKA59115.1"/>
    </source>
</evidence>
<dbReference type="SUPFAM" id="SSF51735">
    <property type="entry name" value="NAD(P)-binding Rossmann-fold domains"/>
    <property type="match status" value="1"/>
</dbReference>
<proteinExistence type="predicted"/>
<evidence type="ECO:0000259" key="1">
    <source>
        <dbReference type="Pfam" id="PF01370"/>
    </source>
</evidence>
<dbReference type="InterPro" id="IPR036291">
    <property type="entry name" value="NAD(P)-bd_dom_sf"/>
</dbReference>
<reference evidence="2" key="2">
    <citation type="journal article" date="2016" name="Cell Chem. Biol.">
        <title>Discovery of Ibomycin, a Complex Macrolactone that Exerts Antifungal Activity by Impeding Endocytic Trafficking and Membrane Function.</title>
        <authorList>
            <person name="Robbins N."/>
            <person name="Spitzer M."/>
            <person name="Wang W."/>
            <person name="Waglechner N."/>
            <person name="Patel D.J."/>
            <person name="O'Brien J.S."/>
            <person name="Ejim L."/>
            <person name="Ejim O."/>
            <person name="Tyers M."/>
            <person name="Wright G.D."/>
        </authorList>
    </citation>
    <scope>NUCLEOTIDE SEQUENCE</scope>
    <source>
        <strain evidence="2">WAC2288</strain>
    </source>
</reference>
<sequence>MTEIFDPVGLGAPGTRPRVTVLGASGFLGSTAATLLARSPVALRLVARRPSSVPVDPVAEVEVRSADLTDRAALAEAVADSDVILHLVCHRSSAQAWRTGDDPVSERVNVGVARDLVEVVRAQGGPPPVCVFAGSTSQVGLVAAARVDGTEEDHPVSGYDRHKLAAERALLEGTREGVLRGISLRLPTVYGVCPSPTATDGGVVTAMARRALAGQPLTVWRDGAIGRDLLHVEDAARALLAAVAHAAELAGRHWLVGTGRSSSLAELFASIARMASEANGRPPVPVVTVEPPEHASAADFQSLTVDSSAFWKVTGWEPVVTPEEGLARTVGFLAGTATG</sequence>
<organism evidence="2">
    <name type="scientific">Streptomyces sp. WAC2288</name>
    <dbReference type="NCBI Taxonomy" id="1582798"/>
    <lineage>
        <taxon>Bacteria</taxon>
        <taxon>Bacillati</taxon>
        <taxon>Actinomycetota</taxon>
        <taxon>Actinomycetes</taxon>
        <taxon>Kitasatosporales</taxon>
        <taxon>Streptomycetaceae</taxon>
        <taxon>Streptomyces</taxon>
    </lineage>
</organism>
<dbReference type="Gene3D" id="3.40.50.720">
    <property type="entry name" value="NAD(P)-binding Rossmann-like Domain"/>
    <property type="match status" value="1"/>
</dbReference>
<dbReference type="InterPro" id="IPR001509">
    <property type="entry name" value="Epimerase_deHydtase"/>
</dbReference>
<protein>
    <submittedName>
        <fullName evidence="2">C4 ketoreductase</fullName>
    </submittedName>
</protein>
<dbReference type="Pfam" id="PF01370">
    <property type="entry name" value="Epimerase"/>
    <property type="match status" value="1"/>
</dbReference>
<dbReference type="AlphaFoldDB" id="A0A1I9KXG1"/>